<name>A0ABU4AMD0_9HYPH</name>
<dbReference type="Pfam" id="PF00999">
    <property type="entry name" value="Na_H_Exchanger"/>
    <property type="match status" value="1"/>
</dbReference>
<feature type="transmembrane region" description="Helical" evidence="10">
    <location>
        <begin position="218"/>
        <end position="236"/>
    </location>
</feature>
<feature type="domain" description="RCK N-terminal" evidence="12">
    <location>
        <begin position="402"/>
        <end position="480"/>
    </location>
</feature>
<keyword evidence="4" id="KW-1003">Cell membrane</keyword>
<reference evidence="13 14" key="1">
    <citation type="submission" date="2023-10" db="EMBL/GenBank/DDBJ databases">
        <authorList>
            <person name="Venkata Ramana C."/>
            <person name="Sasikala C."/>
            <person name="Dhurka M."/>
        </authorList>
    </citation>
    <scope>NUCLEOTIDE SEQUENCE [LARGE SCALE GENOMIC DNA]</scope>
    <source>
        <strain evidence="13 14">KCTC 32151</strain>
    </source>
</reference>
<keyword evidence="2" id="KW-0813">Transport</keyword>
<dbReference type="InterPro" id="IPR006153">
    <property type="entry name" value="Cation/H_exchanger_TM"/>
</dbReference>
<dbReference type="SUPFAM" id="SSF51735">
    <property type="entry name" value="NAD(P)-binding Rossmann-fold domains"/>
    <property type="match status" value="1"/>
</dbReference>
<evidence type="ECO:0000256" key="10">
    <source>
        <dbReference type="SAM" id="Phobius"/>
    </source>
</evidence>
<dbReference type="InterPro" id="IPR036291">
    <property type="entry name" value="NAD(P)-bd_dom_sf"/>
</dbReference>
<organism evidence="13 14">
    <name type="scientific">Nitratireductor aquimarinus</name>
    <dbReference type="NCBI Taxonomy" id="889300"/>
    <lineage>
        <taxon>Bacteria</taxon>
        <taxon>Pseudomonadati</taxon>
        <taxon>Pseudomonadota</taxon>
        <taxon>Alphaproteobacteria</taxon>
        <taxon>Hyphomicrobiales</taxon>
        <taxon>Phyllobacteriaceae</taxon>
        <taxon>Nitratireductor</taxon>
    </lineage>
</organism>
<dbReference type="Gene3D" id="3.40.50.720">
    <property type="entry name" value="NAD(P)-binding Rossmann-like Domain"/>
    <property type="match status" value="1"/>
</dbReference>
<feature type="transmembrane region" description="Helical" evidence="10">
    <location>
        <begin position="90"/>
        <end position="109"/>
    </location>
</feature>
<feature type="transmembrane region" description="Helical" evidence="10">
    <location>
        <begin position="115"/>
        <end position="137"/>
    </location>
</feature>
<keyword evidence="5 10" id="KW-0812">Transmembrane</keyword>
<dbReference type="Gene3D" id="1.20.1530.20">
    <property type="match status" value="1"/>
</dbReference>
<evidence type="ECO:0000256" key="4">
    <source>
        <dbReference type="ARBA" id="ARBA00022475"/>
    </source>
</evidence>
<keyword evidence="14" id="KW-1185">Reference proteome</keyword>
<feature type="transmembrane region" description="Helical" evidence="10">
    <location>
        <begin position="30"/>
        <end position="48"/>
    </location>
</feature>
<evidence type="ECO:0000256" key="6">
    <source>
        <dbReference type="ARBA" id="ARBA00022989"/>
    </source>
</evidence>
<evidence type="ECO:0000256" key="5">
    <source>
        <dbReference type="ARBA" id="ARBA00022692"/>
    </source>
</evidence>
<evidence type="ECO:0000313" key="13">
    <source>
        <dbReference type="EMBL" id="MDV6227401.1"/>
    </source>
</evidence>
<feature type="transmembrane region" description="Helical" evidence="10">
    <location>
        <begin position="302"/>
        <end position="320"/>
    </location>
</feature>
<dbReference type="Pfam" id="PF02254">
    <property type="entry name" value="TrkA_N"/>
    <property type="match status" value="1"/>
</dbReference>
<accession>A0ABU4AMD0</accession>
<feature type="transmembrane region" description="Helical" evidence="10">
    <location>
        <begin position="272"/>
        <end position="290"/>
    </location>
</feature>
<dbReference type="PANTHER" id="PTHR32507">
    <property type="entry name" value="NA(+)/H(+) ANTIPORTER 1"/>
    <property type="match status" value="1"/>
</dbReference>
<dbReference type="InterPro" id="IPR003148">
    <property type="entry name" value="RCK_N"/>
</dbReference>
<evidence type="ECO:0000259" key="11">
    <source>
        <dbReference type="Pfam" id="PF00999"/>
    </source>
</evidence>
<sequence length="617" mass="66461">MHDIGLKIALIGVMGMGAQWLAWRLRLPAIVLLLIAGMVAGPATGFINPEMDFGEIYRPLVSLAVAIILFEGGLTLNFKEISETSTAVRRIILIAGPLVWVMTALSAHYVGGLTWPTAIVLGAILVVTGPTVITPLLRQAQLASRPASLLKWEAIVNDPIGALFAVVAFEVILVFLGLHQGGSLAYVVVAAFVVAVAGGFAAAKLIQWAFVRGYVPEFLKAPILLAAVLLAYALTNLVLEEAGLLTVTVMGIVLANTRIASLAEMRRFKETITVFLVSGIFILLTASLTIEDFRSLDWRAALFVASLLFVVRPLAIMIATTGSGATMPERILTSWIAPRGVVAVAVSGLFGAALEEAGIIDADRMVAFTFAVVVTTIVLHGFTLGPLASLLKLKSSEKPGLLIVGGPRWAIDLAKKLKSVEVPVMIADPNWNHIAEARLADIPVFFGDILSEEAHHTIDPKRFSNLIAVTDNDAYNSLVCTDFAPELGRSHVFQLGRGGDQPKRMSLNFTLGGRPLTKDGLEFRALRERHWQGWTFQATRLTEAFDYNAYLESRSEDAIVLLWVKPSGAMVFASDAANTPAIDDRIISFTPAKDHLGERNGSAKKSKEKSTSPAEPE</sequence>
<gene>
    <name evidence="13" type="ORF">R2G56_13970</name>
</gene>
<evidence type="ECO:0000256" key="3">
    <source>
        <dbReference type="ARBA" id="ARBA00022449"/>
    </source>
</evidence>
<evidence type="ECO:0000256" key="8">
    <source>
        <dbReference type="ARBA" id="ARBA00023136"/>
    </source>
</evidence>
<protein>
    <submittedName>
        <fullName evidence="13">Sodium:proton antiporter</fullName>
    </submittedName>
</protein>
<keyword evidence="6 10" id="KW-1133">Transmembrane helix</keyword>
<feature type="transmembrane region" description="Helical" evidence="10">
    <location>
        <begin position="184"/>
        <end position="206"/>
    </location>
</feature>
<dbReference type="RefSeq" id="WP_317561675.1">
    <property type="nucleotide sequence ID" value="NZ_JAWLIP010000006.1"/>
</dbReference>
<keyword evidence="3" id="KW-0050">Antiport</keyword>
<evidence type="ECO:0000256" key="9">
    <source>
        <dbReference type="SAM" id="MobiDB-lite"/>
    </source>
</evidence>
<dbReference type="PANTHER" id="PTHR32507:SF0">
    <property type="entry name" value="NA(+)_H(+) ANTIPORTER 2-RELATED"/>
    <property type="match status" value="1"/>
</dbReference>
<evidence type="ECO:0000256" key="2">
    <source>
        <dbReference type="ARBA" id="ARBA00022448"/>
    </source>
</evidence>
<comment type="caution">
    <text evidence="13">The sequence shown here is derived from an EMBL/GenBank/DDBJ whole genome shotgun (WGS) entry which is preliminary data.</text>
</comment>
<dbReference type="Proteomes" id="UP001185659">
    <property type="component" value="Unassembled WGS sequence"/>
</dbReference>
<feature type="transmembrane region" description="Helical" evidence="10">
    <location>
        <begin position="332"/>
        <end position="354"/>
    </location>
</feature>
<evidence type="ECO:0000313" key="14">
    <source>
        <dbReference type="Proteomes" id="UP001185659"/>
    </source>
</evidence>
<comment type="subcellular location">
    <subcellularLocation>
        <location evidence="1">Cell membrane</location>
        <topology evidence="1">Multi-pass membrane protein</topology>
    </subcellularLocation>
</comment>
<feature type="region of interest" description="Disordered" evidence="9">
    <location>
        <begin position="593"/>
        <end position="617"/>
    </location>
</feature>
<feature type="transmembrane region" description="Helical" evidence="10">
    <location>
        <begin position="60"/>
        <end position="78"/>
    </location>
</feature>
<keyword evidence="8 10" id="KW-0472">Membrane</keyword>
<evidence type="ECO:0000256" key="1">
    <source>
        <dbReference type="ARBA" id="ARBA00004651"/>
    </source>
</evidence>
<keyword evidence="7" id="KW-0406">Ion transport</keyword>
<feature type="domain" description="Cation/H+ exchanger transmembrane" evidence="11">
    <location>
        <begin position="21"/>
        <end position="388"/>
    </location>
</feature>
<feature type="transmembrane region" description="Helical" evidence="10">
    <location>
        <begin position="158"/>
        <end position="178"/>
    </location>
</feature>
<feature type="transmembrane region" description="Helical" evidence="10">
    <location>
        <begin position="366"/>
        <end position="391"/>
    </location>
</feature>
<dbReference type="EMBL" id="JAWLIP010000006">
    <property type="protein sequence ID" value="MDV6227401.1"/>
    <property type="molecule type" value="Genomic_DNA"/>
</dbReference>
<evidence type="ECO:0000259" key="12">
    <source>
        <dbReference type="Pfam" id="PF02254"/>
    </source>
</evidence>
<dbReference type="InterPro" id="IPR038770">
    <property type="entry name" value="Na+/solute_symporter_sf"/>
</dbReference>
<proteinExistence type="predicted"/>
<evidence type="ECO:0000256" key="7">
    <source>
        <dbReference type="ARBA" id="ARBA00023065"/>
    </source>
</evidence>